<gene>
    <name evidence="1" type="ORF">GSTUAT00004635001</name>
</gene>
<reference evidence="1" key="1">
    <citation type="submission" date="2015-10" db="EMBL/GenBank/DDBJ databases">
        <authorList>
            <person name="Regsiter A."/>
            <person name="william w."/>
        </authorList>
    </citation>
    <scope>NUCLEOTIDE SEQUENCE</scope>
    <source>
        <strain evidence="1">Montdore</strain>
    </source>
</reference>
<dbReference type="AlphaFoldDB" id="A0A292PWV6"/>
<protein>
    <submittedName>
        <fullName evidence="1">Uncharacterized protein</fullName>
    </submittedName>
</protein>
<evidence type="ECO:0000313" key="1">
    <source>
        <dbReference type="EMBL" id="CUS11271.1"/>
    </source>
</evidence>
<dbReference type="EMBL" id="LN891026">
    <property type="protein sequence ID" value="CUS11271.1"/>
    <property type="molecule type" value="Genomic_DNA"/>
</dbReference>
<organism evidence="1 2">
    <name type="scientific">Tuber aestivum</name>
    <name type="common">summer truffle</name>
    <dbReference type="NCBI Taxonomy" id="59557"/>
    <lineage>
        <taxon>Eukaryota</taxon>
        <taxon>Fungi</taxon>
        <taxon>Dikarya</taxon>
        <taxon>Ascomycota</taxon>
        <taxon>Pezizomycotina</taxon>
        <taxon>Pezizomycetes</taxon>
        <taxon>Pezizales</taxon>
        <taxon>Tuberaceae</taxon>
        <taxon>Tuber</taxon>
    </lineage>
</organism>
<evidence type="ECO:0000313" key="2">
    <source>
        <dbReference type="Proteomes" id="UP001412239"/>
    </source>
</evidence>
<keyword evidence="2" id="KW-1185">Reference proteome</keyword>
<dbReference type="Proteomes" id="UP001412239">
    <property type="component" value="Unassembled WGS sequence"/>
</dbReference>
<accession>A0A292PWV6</accession>
<sequence length="93" mass="10367">MFLLANEGQRIIIANNIGKIVHLANKYPSSCWDFFSSSTPCTYKSGLSWYVPEDPEAQGIDCEACPVHCHLIMPTWLLMGQCIYNGLNSIAVE</sequence>
<name>A0A292PWV6_9PEZI</name>
<proteinExistence type="predicted"/>